<evidence type="ECO:0000259" key="5">
    <source>
        <dbReference type="Pfam" id="PF08548"/>
    </source>
</evidence>
<evidence type="ECO:0000256" key="1">
    <source>
        <dbReference type="ARBA" id="ARBA00001913"/>
    </source>
</evidence>
<proteinExistence type="predicted"/>
<organism evidence="6 7">
    <name type="scientific">Thalassovita taeanensis</name>
    <dbReference type="NCBI Taxonomy" id="657014"/>
    <lineage>
        <taxon>Bacteria</taxon>
        <taxon>Pseudomonadati</taxon>
        <taxon>Pseudomonadota</taxon>
        <taxon>Alphaproteobacteria</taxon>
        <taxon>Rhodobacterales</taxon>
        <taxon>Roseobacteraceae</taxon>
        <taxon>Thalassovita</taxon>
    </lineage>
</organism>
<name>A0A1H9KXR5_9RHOB</name>
<evidence type="ECO:0000256" key="4">
    <source>
        <dbReference type="ARBA" id="ARBA00022737"/>
    </source>
</evidence>
<keyword evidence="3" id="KW-0964">Secreted</keyword>
<dbReference type="PRINTS" id="PR00313">
    <property type="entry name" value="CABNDNGRPT"/>
</dbReference>
<dbReference type="GO" id="GO:0005615">
    <property type="term" value="C:extracellular space"/>
    <property type="evidence" value="ECO:0007669"/>
    <property type="project" value="InterPro"/>
</dbReference>
<evidence type="ECO:0000313" key="6">
    <source>
        <dbReference type="EMBL" id="SER04004.1"/>
    </source>
</evidence>
<evidence type="ECO:0000256" key="2">
    <source>
        <dbReference type="ARBA" id="ARBA00004613"/>
    </source>
</evidence>
<dbReference type="InterPro" id="IPR001343">
    <property type="entry name" value="Hemolysn_Ca-bd"/>
</dbReference>
<dbReference type="Pfam" id="PF00353">
    <property type="entry name" value="HemolysinCabind"/>
    <property type="match status" value="1"/>
</dbReference>
<comment type="subcellular location">
    <subcellularLocation>
        <location evidence="2">Secreted</location>
    </subcellularLocation>
</comment>
<dbReference type="InterPro" id="IPR018511">
    <property type="entry name" value="Hemolysin-typ_Ca-bd_CS"/>
</dbReference>
<keyword evidence="7" id="KW-1185">Reference proteome</keyword>
<accession>A0A1H9KXR5</accession>
<protein>
    <recommendedName>
        <fullName evidence="5">Peptidase M10 serralysin C-terminal domain-containing protein</fullName>
    </recommendedName>
</protein>
<dbReference type="AlphaFoldDB" id="A0A1H9KXR5"/>
<dbReference type="SUPFAM" id="SSF51120">
    <property type="entry name" value="beta-Roll"/>
    <property type="match status" value="1"/>
</dbReference>
<comment type="cofactor">
    <cofactor evidence="1">
        <name>Ca(2+)</name>
        <dbReference type="ChEBI" id="CHEBI:29108"/>
    </cofactor>
</comment>
<keyword evidence="4" id="KW-0677">Repeat</keyword>
<dbReference type="STRING" id="657014.SAMN04488092_12126"/>
<dbReference type="InterPro" id="IPR011049">
    <property type="entry name" value="Serralysin-like_metalloprot_C"/>
</dbReference>
<dbReference type="Pfam" id="PF08548">
    <property type="entry name" value="Peptidase_M10_C"/>
    <property type="match status" value="1"/>
</dbReference>
<dbReference type="InterPro" id="IPR013858">
    <property type="entry name" value="Peptidase_M10B_C"/>
</dbReference>
<reference evidence="6 7" key="1">
    <citation type="submission" date="2016-10" db="EMBL/GenBank/DDBJ databases">
        <authorList>
            <person name="de Groot N.N."/>
        </authorList>
    </citation>
    <scope>NUCLEOTIDE SEQUENCE [LARGE SCALE GENOMIC DNA]</scope>
    <source>
        <strain evidence="6 7">DSM 22007</strain>
    </source>
</reference>
<dbReference type="GO" id="GO:0005509">
    <property type="term" value="F:calcium ion binding"/>
    <property type="evidence" value="ECO:0007669"/>
    <property type="project" value="InterPro"/>
</dbReference>
<feature type="domain" description="Peptidase M10 serralysin C-terminal" evidence="5">
    <location>
        <begin position="389"/>
        <end position="448"/>
    </location>
</feature>
<dbReference type="Gene3D" id="2.150.10.10">
    <property type="entry name" value="Serralysin-like metalloprotease, C-terminal"/>
    <property type="match status" value="1"/>
</dbReference>
<dbReference type="PROSITE" id="PS00330">
    <property type="entry name" value="HEMOLYSIN_CALCIUM"/>
    <property type="match status" value="1"/>
</dbReference>
<evidence type="ECO:0000313" key="7">
    <source>
        <dbReference type="Proteomes" id="UP000198634"/>
    </source>
</evidence>
<evidence type="ECO:0000256" key="3">
    <source>
        <dbReference type="ARBA" id="ARBA00022525"/>
    </source>
</evidence>
<dbReference type="EMBL" id="FOEP01000021">
    <property type="protein sequence ID" value="SER04004.1"/>
    <property type="molecule type" value="Genomic_DNA"/>
</dbReference>
<sequence length="498" mass="52962">MESWNIRAIINAQSMGLFDWIWSLENPETGQVRAWAASSATGEVHALTLDENQTPQTQSTLWIGTTEAPYPFADMVTLHHAGQDWTLMSSGTTGAVSLARETGSGRLQMEWRLEDPQGHPLTLSQMVVIPTSGTPLLLATPASAAAKLRLYRLDAGLQVATLQDVEKDTPKAILAGVSDLIRLSIGTQEFVVSSSSSEDGLSSFVVTETDLELRDTLGPKDGLWINGLEDITALSVGGQWFIAGVSAASNTLSAIRLNPMGAMFVTDIALDDQTTRFAGAMALDSFEAAGRSFIVTGGTDAGLSLFELLPGGQLYHHQSLAQSADWDIGHILSLTAVVIGDELQVLMAGADGSGVAQLVLPLGNLGDLVQGSGQSDTLSGAGQDDLLMGLWGDDQIAGNAGDDTLIAGPGQDTLTGGAGADVFVFTADGQTDRITDFQPGLDRVNLDDWGMVYDISALTLTSTSWGGRIIWRNERIDLYLENGARVDIDMWEPDDFLF</sequence>
<dbReference type="Proteomes" id="UP000198634">
    <property type="component" value="Unassembled WGS sequence"/>
</dbReference>
<gene>
    <name evidence="6" type="ORF">SAMN04488092_12126</name>
</gene>